<feature type="compositionally biased region" description="Basic and acidic residues" evidence="1">
    <location>
        <begin position="52"/>
        <end position="61"/>
    </location>
</feature>
<dbReference type="Proteomes" id="UP000467841">
    <property type="component" value="Unassembled WGS sequence"/>
</dbReference>
<reference evidence="2 4" key="1">
    <citation type="submission" date="2020-01" db="EMBL/GenBank/DDBJ databases">
        <authorList>
            <person name="Mishra B."/>
        </authorList>
    </citation>
    <scope>NUCLEOTIDE SEQUENCE [LARGE SCALE GENOMIC DNA]</scope>
</reference>
<evidence type="ECO:0000313" key="3">
    <source>
        <dbReference type="EMBL" id="CAA7053778.1"/>
    </source>
</evidence>
<evidence type="ECO:0000313" key="2">
    <source>
        <dbReference type="EMBL" id="CAA7039634.1"/>
    </source>
</evidence>
<evidence type="ECO:0000313" key="4">
    <source>
        <dbReference type="Proteomes" id="UP000467841"/>
    </source>
</evidence>
<keyword evidence="4" id="KW-1185">Reference proteome</keyword>
<protein>
    <submittedName>
        <fullName evidence="2">Uncharacterized protein</fullName>
    </submittedName>
</protein>
<gene>
    <name evidence="2" type="ORF">MERR_LOCUS26869</name>
    <name evidence="3" type="ORF">MERR_LOCUS41014</name>
</gene>
<dbReference type="AlphaFoldDB" id="A0A6D2JKH6"/>
<dbReference type="EMBL" id="CACVBM020001550">
    <property type="protein sequence ID" value="CAA7053778.1"/>
    <property type="molecule type" value="Genomic_DNA"/>
</dbReference>
<feature type="compositionally biased region" description="Basic and acidic residues" evidence="1">
    <location>
        <begin position="75"/>
        <end position="88"/>
    </location>
</feature>
<sequence>MTEIGSPRRRKEPSRHTPPPHQSSTAENHHCGARDETEKKTSPLKTEQNGEEPNRGKERWGLSRRWRGAPAAGEEEAKMKKKVDGGWV</sequence>
<name>A0A6D2JKH6_9BRAS</name>
<proteinExistence type="predicted"/>
<organism evidence="2 4">
    <name type="scientific">Microthlaspi erraticum</name>
    <dbReference type="NCBI Taxonomy" id="1685480"/>
    <lineage>
        <taxon>Eukaryota</taxon>
        <taxon>Viridiplantae</taxon>
        <taxon>Streptophyta</taxon>
        <taxon>Embryophyta</taxon>
        <taxon>Tracheophyta</taxon>
        <taxon>Spermatophyta</taxon>
        <taxon>Magnoliopsida</taxon>
        <taxon>eudicotyledons</taxon>
        <taxon>Gunneridae</taxon>
        <taxon>Pentapetalae</taxon>
        <taxon>rosids</taxon>
        <taxon>malvids</taxon>
        <taxon>Brassicales</taxon>
        <taxon>Brassicaceae</taxon>
        <taxon>Coluteocarpeae</taxon>
        <taxon>Microthlaspi</taxon>
    </lineage>
</organism>
<feature type="compositionally biased region" description="Basic and acidic residues" evidence="1">
    <location>
        <begin position="27"/>
        <end position="41"/>
    </location>
</feature>
<evidence type="ECO:0000256" key="1">
    <source>
        <dbReference type="SAM" id="MobiDB-lite"/>
    </source>
</evidence>
<accession>A0A6D2JKH6</accession>
<feature type="region of interest" description="Disordered" evidence="1">
    <location>
        <begin position="1"/>
        <end position="88"/>
    </location>
</feature>
<dbReference type="EMBL" id="CACVBM020001215">
    <property type="protein sequence ID" value="CAA7039634.1"/>
    <property type="molecule type" value="Genomic_DNA"/>
</dbReference>